<evidence type="ECO:0000313" key="2">
    <source>
        <dbReference type="EMBL" id="QXT42513.1"/>
    </source>
</evidence>
<dbReference type="Gene3D" id="2.60.40.2610">
    <property type="entry name" value="Outer membrane usher protein FimD, plug domain"/>
    <property type="match status" value="1"/>
</dbReference>
<name>A0AAE7SQ16_SERFO</name>
<dbReference type="InterPro" id="IPR000015">
    <property type="entry name" value="Fimb_usher"/>
</dbReference>
<gene>
    <name evidence="2" type="ORF">G9399_27355</name>
</gene>
<dbReference type="PANTHER" id="PTHR30451">
    <property type="entry name" value="OUTER MEMBRANE USHER PROTEIN"/>
    <property type="match status" value="1"/>
</dbReference>
<keyword evidence="1" id="KW-0732">Signal</keyword>
<dbReference type="GO" id="GO:0009297">
    <property type="term" value="P:pilus assembly"/>
    <property type="evidence" value="ECO:0007669"/>
    <property type="project" value="InterPro"/>
</dbReference>
<dbReference type="Proteomes" id="UP000503464">
    <property type="component" value="Chromosome"/>
</dbReference>
<dbReference type="InterPro" id="IPR042186">
    <property type="entry name" value="FimD_plug_dom"/>
</dbReference>
<dbReference type="RefSeq" id="WP_221035257.1">
    <property type="nucleotide sequence ID" value="NZ_CP054160.3"/>
</dbReference>
<sequence length="776" mass="85995">MNKITVCLLIIIPTTMVHAATYVDTIPTQNNAGQDHIFMVNISENGKHLPSPERVIMNGSVIALPTETLDSLHIRYAGYQVKDHYVDIRKISGVTAIYNVKTLELAIDIPPDWIPLQLVKIPDRWNSPYYAENVTPGFVFDYDIYDEHPRNSGYFSSWMNGRYFNHFGYVNLSGQYINLHQGGHGYSRFKRLNTSWVFNNRNSAQKLILGDIQTDSGNGFGGVYMGGIQLRRDYTLRPDIVTYPSLRLRGTASTPSSLDFFVNGYRSASSHVDPGAYVINNIPFINGDGTMTVVTTDANGRQVSSRIPYSIQTDMLRPGLSDFNFSVGALRYNYGWQDDQYKNIALSGSYRYGMTDRLTALSHIEGADGLKMLGGGFQFNMNSWGRLDATVTMSDAQYSRRGAREYLGYSKQFQRANINISHIRSSGGYRDLDSFDSDYGSALASDQIFASYALGASAGVLGAGFIYQRDDIGITHKIANLSYSTLVANLFSLSISYSKAFSEDRADNFMLGISLPFGSNTRIGVQNMQSNSNASTNVVSLTHNSGSDLGVDWDLNYSRERNADMGYRDMSATWKMPAFIASGGAYGYRDLTPWVGLQGSVVFMDKSVFFTKAVGNAFVKVDTYGVEGVPYYLDGALKGKTNNQGIGFISDVVPYEKNLVTIDPSYLPEDVNVTDVRKSFFVPENSGYSAKFSLQNLNDQVLLRLVPPRGVTLTSGSEIQDQHHHTVALLGNGDLVSMKRPRVTETYTLVSDGQKKCSFQLSAENKHGIEVETCAQ</sequence>
<evidence type="ECO:0000256" key="1">
    <source>
        <dbReference type="SAM" id="SignalP"/>
    </source>
</evidence>
<dbReference type="GO" id="GO:0009279">
    <property type="term" value="C:cell outer membrane"/>
    <property type="evidence" value="ECO:0007669"/>
    <property type="project" value="TreeGrafter"/>
</dbReference>
<dbReference type="AlphaFoldDB" id="A0AAE7SQ16"/>
<accession>A0AAE7SQ16</accession>
<proteinExistence type="predicted"/>
<feature type="chain" id="PRO_5042194287" evidence="1">
    <location>
        <begin position="20"/>
        <end position="776"/>
    </location>
</feature>
<evidence type="ECO:0000313" key="3">
    <source>
        <dbReference type="Proteomes" id="UP000503464"/>
    </source>
</evidence>
<dbReference type="GO" id="GO:0015473">
    <property type="term" value="F:fimbrial usher porin activity"/>
    <property type="evidence" value="ECO:0007669"/>
    <property type="project" value="InterPro"/>
</dbReference>
<dbReference type="EMBL" id="CP054160">
    <property type="protein sequence ID" value="QXT42513.1"/>
    <property type="molecule type" value="Genomic_DNA"/>
</dbReference>
<feature type="signal peptide" evidence="1">
    <location>
        <begin position="1"/>
        <end position="19"/>
    </location>
</feature>
<dbReference type="PANTHER" id="PTHR30451:SF5">
    <property type="entry name" value="SLR0019 PROTEIN"/>
    <property type="match status" value="1"/>
</dbReference>
<organism evidence="2 3">
    <name type="scientific">Serratia fonticola</name>
    <dbReference type="NCBI Taxonomy" id="47917"/>
    <lineage>
        <taxon>Bacteria</taxon>
        <taxon>Pseudomonadati</taxon>
        <taxon>Pseudomonadota</taxon>
        <taxon>Gammaproteobacteria</taxon>
        <taxon>Enterobacterales</taxon>
        <taxon>Yersiniaceae</taxon>
        <taxon>Serratia</taxon>
    </lineage>
</organism>
<dbReference type="Gene3D" id="2.60.40.3110">
    <property type="match status" value="1"/>
</dbReference>
<reference evidence="3" key="1">
    <citation type="submission" date="2020-03" db="EMBL/GenBank/DDBJ databases">
        <title>Genome sequences of seven Enterobacteriaceae strains isolated from Canadian wastewater treatment facilities.</title>
        <authorList>
            <person name="Huang H."/>
            <person name="Chmara J.T."/>
            <person name="Duceppe M.-O."/>
        </authorList>
    </citation>
    <scope>NUCLEOTIDE SEQUENCE [LARGE SCALE GENOMIC DNA]</scope>
    <source>
        <strain evidence="3">Biosolid 3</strain>
    </source>
</reference>
<protein>
    <submittedName>
        <fullName evidence="2">Fimbria/pilus outer membrane usher protein</fullName>
    </submittedName>
</protein>
<dbReference type="Pfam" id="PF00577">
    <property type="entry name" value="Usher"/>
    <property type="match status" value="1"/>
</dbReference>